<dbReference type="Proteomes" id="UP000031950">
    <property type="component" value="Unassembled WGS sequence"/>
</dbReference>
<evidence type="ECO:0000313" key="2">
    <source>
        <dbReference type="Proteomes" id="UP000031950"/>
    </source>
</evidence>
<evidence type="ECO:0000313" key="1">
    <source>
        <dbReference type="EMBL" id="KIL51665.1"/>
    </source>
</evidence>
<keyword evidence="2" id="KW-1185">Reference proteome</keyword>
<reference evidence="1 2" key="1">
    <citation type="submission" date="2015-01" db="EMBL/GenBank/DDBJ databases">
        <title>Genome sequence of Jeotgalibacillus alimentarius.</title>
        <authorList>
            <person name="Goh K.M."/>
            <person name="Chan K.-G."/>
            <person name="Yaakop A.S."/>
            <person name="Ee R."/>
            <person name="Gan H.M."/>
            <person name="Chan C.S."/>
        </authorList>
    </citation>
    <scope>NUCLEOTIDE SEQUENCE [LARGE SCALE GENOMIC DNA]</scope>
    <source>
        <strain evidence="1 2">YKJ-13</strain>
    </source>
</reference>
<dbReference type="AlphaFoldDB" id="A0A0C2RN33"/>
<proteinExistence type="predicted"/>
<organism evidence="1 2">
    <name type="scientific">Jeotgalibacillus alimentarius</name>
    <dbReference type="NCBI Taxonomy" id="135826"/>
    <lineage>
        <taxon>Bacteria</taxon>
        <taxon>Bacillati</taxon>
        <taxon>Bacillota</taxon>
        <taxon>Bacilli</taxon>
        <taxon>Bacillales</taxon>
        <taxon>Caryophanaceae</taxon>
        <taxon>Jeotgalibacillus</taxon>
    </lineage>
</organism>
<protein>
    <submittedName>
        <fullName evidence="1">Uncharacterized protein</fullName>
    </submittedName>
</protein>
<sequence>MYTVEKVIRFRFVRNRYLHTLTYLQMKEFTPQKENIK</sequence>
<dbReference type="PATRIC" id="fig|135826.4.peg.1172"/>
<name>A0A0C2RN33_9BACL</name>
<accession>A0A0C2RN33</accession>
<dbReference type="STRING" id="135826.KP77_11770"/>
<dbReference type="EMBL" id="JXRQ01000015">
    <property type="protein sequence ID" value="KIL51665.1"/>
    <property type="molecule type" value="Genomic_DNA"/>
</dbReference>
<comment type="caution">
    <text evidence="1">The sequence shown here is derived from an EMBL/GenBank/DDBJ whole genome shotgun (WGS) entry which is preliminary data.</text>
</comment>
<gene>
    <name evidence="1" type="ORF">KP77_11770</name>
</gene>